<dbReference type="GO" id="GO:0032259">
    <property type="term" value="P:methylation"/>
    <property type="evidence" value="ECO:0007669"/>
    <property type="project" value="InterPro"/>
</dbReference>
<dbReference type="PROSITE" id="PS00092">
    <property type="entry name" value="N6_MTASE"/>
    <property type="match status" value="1"/>
</dbReference>
<organism evidence="1 2">
    <name type="scientific">Peptostreptococcus anaerobius</name>
    <dbReference type="NCBI Taxonomy" id="1261"/>
    <lineage>
        <taxon>Bacteria</taxon>
        <taxon>Bacillati</taxon>
        <taxon>Bacillota</taxon>
        <taxon>Clostridia</taxon>
        <taxon>Peptostreptococcales</taxon>
        <taxon>Peptostreptococcaceae</taxon>
        <taxon>Peptostreptococcus</taxon>
    </lineage>
</organism>
<evidence type="ECO:0000313" key="2">
    <source>
        <dbReference type="Proteomes" id="UP000255101"/>
    </source>
</evidence>
<evidence type="ECO:0008006" key="3">
    <source>
        <dbReference type="Google" id="ProtNLM"/>
    </source>
</evidence>
<proteinExistence type="predicted"/>
<dbReference type="InterPro" id="IPR002052">
    <property type="entry name" value="DNA_methylase_N6_adenine_CS"/>
</dbReference>
<name>A0A379CK21_9FIRM</name>
<dbReference type="Proteomes" id="UP000255101">
    <property type="component" value="Unassembled WGS sequence"/>
</dbReference>
<dbReference type="EMBL" id="UGTB01000004">
    <property type="protein sequence ID" value="SUB62096.1"/>
    <property type="molecule type" value="Genomic_DNA"/>
</dbReference>
<evidence type="ECO:0000313" key="1">
    <source>
        <dbReference type="EMBL" id="SUB62096.1"/>
    </source>
</evidence>
<accession>A0A379CK21</accession>
<dbReference type="AlphaFoldDB" id="A0A379CK21"/>
<reference evidence="1 2" key="1">
    <citation type="submission" date="2018-06" db="EMBL/GenBank/DDBJ databases">
        <authorList>
            <consortium name="Pathogen Informatics"/>
            <person name="Doyle S."/>
        </authorList>
    </citation>
    <scope>NUCLEOTIDE SEQUENCE [LARGE SCALE GENOMIC DNA]</scope>
    <source>
        <strain evidence="1 2">NCTC11460</strain>
    </source>
</reference>
<dbReference type="GO" id="GO:0003676">
    <property type="term" value="F:nucleic acid binding"/>
    <property type="evidence" value="ECO:0007669"/>
    <property type="project" value="InterPro"/>
</dbReference>
<gene>
    <name evidence="1" type="ORF">NCTC11460_02104</name>
</gene>
<protein>
    <recommendedName>
        <fullName evidence="3">Conjugal transfer protein</fullName>
    </recommendedName>
</protein>
<dbReference type="GO" id="GO:0008168">
    <property type="term" value="F:methyltransferase activity"/>
    <property type="evidence" value="ECO:0007669"/>
    <property type="project" value="InterPro"/>
</dbReference>
<sequence>MLHTLKKDGVVLPNKLWECANGEGHITNVLKHWGHDVVTSDLIDRGSIDKKIDFLKIEDNPYKRRSIITNPPYKQSLEFVRKSIDILETGELAIFHLKIQFLEGKERYKFFKENPPKYVYIHSSRVRCAMNGDFEKYKASAVCYCWFVFEKGFDGETTIRWIE</sequence>